<evidence type="ECO:0000313" key="12">
    <source>
        <dbReference type="EMBL" id="QCT03410.1"/>
    </source>
</evidence>
<dbReference type="Gene3D" id="1.20.1070.10">
    <property type="entry name" value="Rhodopsin 7-helix transmembrane proteins"/>
    <property type="match status" value="1"/>
</dbReference>
<keyword evidence="4" id="KW-0716">Sensory transduction</keyword>
<evidence type="ECO:0000256" key="7">
    <source>
        <dbReference type="ARBA" id="ARBA00022989"/>
    </source>
</evidence>
<feature type="transmembrane region" description="Helical" evidence="11">
    <location>
        <begin position="130"/>
        <end position="150"/>
    </location>
</feature>
<evidence type="ECO:0000313" key="13">
    <source>
        <dbReference type="Proteomes" id="UP000300879"/>
    </source>
</evidence>
<comment type="similarity">
    <text evidence="2">Belongs to the archaeal/bacterial/fungal opsin family.</text>
</comment>
<keyword evidence="9 11" id="KW-0472">Membrane</keyword>
<organism evidence="12 13">
    <name type="scientific">Paenibacillus algicola</name>
    <dbReference type="NCBI Taxonomy" id="2565926"/>
    <lineage>
        <taxon>Bacteria</taxon>
        <taxon>Bacillati</taxon>
        <taxon>Bacillota</taxon>
        <taxon>Bacilli</taxon>
        <taxon>Bacillales</taxon>
        <taxon>Paenibacillaceae</taxon>
        <taxon>Paenibacillus</taxon>
    </lineage>
</organism>
<name>A0A4P8XNV2_9BACL</name>
<dbReference type="InterPro" id="IPR001425">
    <property type="entry name" value="Arc/bac/fun_rhodopsins"/>
</dbReference>
<reference evidence="12 13" key="1">
    <citation type="submission" date="2019-05" db="EMBL/GenBank/DDBJ databases">
        <authorList>
            <person name="Chen C."/>
        </authorList>
    </citation>
    <scope>NUCLEOTIDE SEQUENCE [LARGE SCALE GENOMIC DNA]</scope>
    <source>
        <strain evidence="12 13">HB172198</strain>
    </source>
</reference>
<dbReference type="OrthoDB" id="70408at2"/>
<evidence type="ECO:0000256" key="10">
    <source>
        <dbReference type="ARBA" id="ARBA00023170"/>
    </source>
</evidence>
<feature type="transmembrane region" description="Helical" evidence="11">
    <location>
        <begin position="162"/>
        <end position="180"/>
    </location>
</feature>
<dbReference type="PRINTS" id="PR00251">
    <property type="entry name" value="BACTRLOPSIN"/>
</dbReference>
<dbReference type="SMART" id="SM01021">
    <property type="entry name" value="Bac_rhodopsin"/>
    <property type="match status" value="1"/>
</dbReference>
<dbReference type="Proteomes" id="UP000300879">
    <property type="component" value="Chromosome"/>
</dbReference>
<feature type="transmembrane region" description="Helical" evidence="11">
    <location>
        <begin position="37"/>
        <end position="56"/>
    </location>
</feature>
<dbReference type="GO" id="GO:0007602">
    <property type="term" value="P:phototransduction"/>
    <property type="evidence" value="ECO:0007669"/>
    <property type="project" value="UniProtKB-KW"/>
</dbReference>
<accession>A0A4P8XNV2</accession>
<gene>
    <name evidence="12" type="ORF">E6C60_2698</name>
</gene>
<evidence type="ECO:0000256" key="2">
    <source>
        <dbReference type="ARBA" id="ARBA00008130"/>
    </source>
</evidence>
<dbReference type="KEGG" id="palo:E6C60_2698"/>
<dbReference type="AlphaFoldDB" id="A0A4P8XNV2"/>
<dbReference type="EMBL" id="CP040396">
    <property type="protein sequence ID" value="QCT03410.1"/>
    <property type="molecule type" value="Genomic_DNA"/>
</dbReference>
<protein>
    <submittedName>
        <fullName evidence="12">Rhodopsin</fullName>
    </submittedName>
</protein>
<dbReference type="GO" id="GO:0005216">
    <property type="term" value="F:monoatomic ion channel activity"/>
    <property type="evidence" value="ECO:0007669"/>
    <property type="project" value="InterPro"/>
</dbReference>
<dbReference type="Pfam" id="PF01036">
    <property type="entry name" value="Bac_rhodopsin"/>
    <property type="match status" value="1"/>
</dbReference>
<keyword evidence="6" id="KW-0681">Retinal protein</keyword>
<keyword evidence="5 11" id="KW-0812">Transmembrane</keyword>
<dbReference type="InterPro" id="IPR018229">
    <property type="entry name" value="Rhodopsin_retinal_BS"/>
</dbReference>
<dbReference type="PANTHER" id="PTHR28286:SF2">
    <property type="entry name" value="BACTERIORHODOPSIN _OPSIN, NOPA (EUROFUNG)"/>
    <property type="match status" value="1"/>
</dbReference>
<feature type="transmembrane region" description="Helical" evidence="11">
    <location>
        <begin position="102"/>
        <end position="124"/>
    </location>
</feature>
<evidence type="ECO:0000256" key="8">
    <source>
        <dbReference type="ARBA" id="ARBA00022991"/>
    </source>
</evidence>
<dbReference type="GO" id="GO:0009881">
    <property type="term" value="F:photoreceptor activity"/>
    <property type="evidence" value="ECO:0007669"/>
    <property type="project" value="UniProtKB-KW"/>
</dbReference>
<evidence type="ECO:0000256" key="5">
    <source>
        <dbReference type="ARBA" id="ARBA00022692"/>
    </source>
</evidence>
<comment type="subcellular location">
    <subcellularLocation>
        <location evidence="1">Membrane</location>
        <topology evidence="1">Multi-pass membrane protein</topology>
    </subcellularLocation>
</comment>
<keyword evidence="10" id="KW-0675">Receptor</keyword>
<evidence type="ECO:0000256" key="9">
    <source>
        <dbReference type="ARBA" id="ARBA00023136"/>
    </source>
</evidence>
<evidence type="ECO:0000256" key="3">
    <source>
        <dbReference type="ARBA" id="ARBA00022543"/>
    </source>
</evidence>
<dbReference type="GO" id="GO:0016020">
    <property type="term" value="C:membrane"/>
    <property type="evidence" value="ECO:0007669"/>
    <property type="project" value="UniProtKB-SubCell"/>
</dbReference>
<evidence type="ECO:0000256" key="4">
    <source>
        <dbReference type="ARBA" id="ARBA00022606"/>
    </source>
</evidence>
<feature type="transmembrane region" description="Helical" evidence="11">
    <location>
        <begin position="12"/>
        <end position="30"/>
    </location>
</feature>
<keyword evidence="3" id="KW-0600">Photoreceptor protein</keyword>
<keyword evidence="8" id="KW-0157">Chromophore</keyword>
<feature type="transmembrane region" description="Helical" evidence="11">
    <location>
        <begin position="200"/>
        <end position="219"/>
    </location>
</feature>
<sequence length="244" mass="27503">MQYPIEQQILWGYAAVMAAGAVIFAVWSFNRKQVPRYEYLIAFIIPVWSGAAYLSMAMGQGHIVKDGHLIYFARYLDWIVTTPLLLVALATTAMSTVPKDRVILWGLVAADVFMILTGLIADLSPRPEQYVWYSLGCAAFLIIMYVIWVHLRIIARSQNPSLYKHFLMTASYLTVLWFGYPTLWIIGPSGFGWTSQVTDTLMFCLLPIFSKVGFSLLDLSGLRRLHGRPVGKKGNSRKQSAAVR</sequence>
<proteinExistence type="inferred from homology"/>
<dbReference type="SUPFAM" id="SSF81321">
    <property type="entry name" value="Family A G protein-coupled receptor-like"/>
    <property type="match status" value="1"/>
</dbReference>
<dbReference type="RefSeq" id="WP_138226291.1">
    <property type="nucleotide sequence ID" value="NZ_CP040396.1"/>
</dbReference>
<keyword evidence="13" id="KW-1185">Reference proteome</keyword>
<feature type="transmembrane region" description="Helical" evidence="11">
    <location>
        <begin position="68"/>
        <end position="90"/>
    </location>
</feature>
<evidence type="ECO:0000256" key="11">
    <source>
        <dbReference type="SAM" id="Phobius"/>
    </source>
</evidence>
<keyword evidence="7 11" id="KW-1133">Transmembrane helix</keyword>
<evidence type="ECO:0000256" key="1">
    <source>
        <dbReference type="ARBA" id="ARBA00004141"/>
    </source>
</evidence>
<dbReference type="PROSITE" id="PS00950">
    <property type="entry name" value="BACTERIAL_OPSIN_1"/>
    <property type="match status" value="1"/>
</dbReference>
<dbReference type="PANTHER" id="PTHR28286">
    <property type="match status" value="1"/>
</dbReference>
<evidence type="ECO:0000256" key="6">
    <source>
        <dbReference type="ARBA" id="ARBA00022925"/>
    </source>
</evidence>